<comment type="catalytic activity">
    <reaction evidence="6">
        <text>a medium-chain fatty acid + ATP + CoA = a medium-chain fatty acyl-CoA + AMP + diphosphate</text>
        <dbReference type="Rhea" id="RHEA:48340"/>
        <dbReference type="ChEBI" id="CHEBI:30616"/>
        <dbReference type="ChEBI" id="CHEBI:33019"/>
        <dbReference type="ChEBI" id="CHEBI:57287"/>
        <dbReference type="ChEBI" id="CHEBI:59558"/>
        <dbReference type="ChEBI" id="CHEBI:90546"/>
        <dbReference type="ChEBI" id="CHEBI:456215"/>
        <dbReference type="EC" id="6.2.1.2"/>
    </reaction>
    <physiologicalReaction direction="left-to-right" evidence="6">
        <dbReference type="Rhea" id="RHEA:48341"/>
    </physiologicalReaction>
</comment>
<evidence type="ECO:0000256" key="3">
    <source>
        <dbReference type="ARBA" id="ARBA00022741"/>
    </source>
</evidence>
<evidence type="ECO:0000256" key="5">
    <source>
        <dbReference type="ARBA" id="ARBA00039009"/>
    </source>
</evidence>
<evidence type="ECO:0000313" key="10">
    <source>
        <dbReference type="Proteomes" id="UP001217089"/>
    </source>
</evidence>
<dbReference type="PANTHER" id="PTHR43605">
    <property type="entry name" value="ACYL-COENZYME A SYNTHETASE"/>
    <property type="match status" value="1"/>
</dbReference>
<dbReference type="InterPro" id="IPR045851">
    <property type="entry name" value="AMP-bd_C_sf"/>
</dbReference>
<evidence type="ECO:0000256" key="4">
    <source>
        <dbReference type="ARBA" id="ARBA00022840"/>
    </source>
</evidence>
<dbReference type="InterPro" id="IPR020845">
    <property type="entry name" value="AMP-binding_CS"/>
</dbReference>
<keyword evidence="2" id="KW-0436">Ligase</keyword>
<dbReference type="Gene3D" id="3.40.50.12780">
    <property type="entry name" value="N-terminal domain of ligase-like"/>
    <property type="match status" value="2"/>
</dbReference>
<dbReference type="Proteomes" id="UP001217089">
    <property type="component" value="Unassembled WGS sequence"/>
</dbReference>
<keyword evidence="3" id="KW-0547">Nucleotide-binding</keyword>
<dbReference type="PROSITE" id="PS00455">
    <property type="entry name" value="AMP_BINDING"/>
    <property type="match status" value="1"/>
</dbReference>
<dbReference type="InterPro" id="IPR042099">
    <property type="entry name" value="ANL_N_sf"/>
</dbReference>
<proteinExistence type="inferred from homology"/>
<accession>A0ABQ9FQ28</accession>
<dbReference type="InterPro" id="IPR000873">
    <property type="entry name" value="AMP-dep_synth/lig_dom"/>
</dbReference>
<dbReference type="Gene3D" id="3.30.300.30">
    <property type="match status" value="1"/>
</dbReference>
<dbReference type="PANTHER" id="PTHR43605:SF10">
    <property type="entry name" value="ACYL-COA SYNTHETASE MEDIUM CHAIN FAMILY MEMBER 3"/>
    <property type="match status" value="1"/>
</dbReference>
<evidence type="ECO:0000256" key="6">
    <source>
        <dbReference type="ARBA" id="ARBA00048477"/>
    </source>
</evidence>
<keyword evidence="10" id="KW-1185">Reference proteome</keyword>
<evidence type="ECO:0000259" key="8">
    <source>
        <dbReference type="Pfam" id="PF13193"/>
    </source>
</evidence>
<keyword evidence="4" id="KW-0067">ATP-binding</keyword>
<feature type="domain" description="AMP-dependent synthetase/ligase" evidence="7">
    <location>
        <begin position="102"/>
        <end position="331"/>
    </location>
</feature>
<dbReference type="InterPro" id="IPR051087">
    <property type="entry name" value="Mitochondrial_ACSM"/>
</dbReference>
<comment type="similarity">
    <text evidence="1">Belongs to the ATP-dependent AMP-binding enzyme family.</text>
</comment>
<reference evidence="9 10" key="1">
    <citation type="submission" date="2022-12" db="EMBL/GenBank/DDBJ databases">
        <title>Chromosome-level genome of Tegillarca granosa.</title>
        <authorList>
            <person name="Kim J."/>
        </authorList>
    </citation>
    <scope>NUCLEOTIDE SEQUENCE [LARGE SCALE GENOMIC DNA]</scope>
    <source>
        <strain evidence="9">Teg-2019</strain>
        <tissue evidence="9">Adductor muscle</tissue>
    </source>
</reference>
<dbReference type="Pfam" id="PF00501">
    <property type="entry name" value="AMP-binding"/>
    <property type="match status" value="1"/>
</dbReference>
<sequence>MMIMMISQIMNYTEEKWWDLELLNIIILPGIWLTDGQHLKRAANVLRGACDLQIGDKLVIILPRIPQWWTINVGAIRAAYMQKGWSFVSRDEAKKREFNRYYYSYLRDGWLNYDELMESASDEFQTCNTKASDPMTLFFTSGTTGAPKMTEHTHASYGYGHYVTAKYMLNCKPNDIIWALADTGWAKCAWSCLFAPWIAGSCVFVHHSERFDPERTLNVLQKYPVSHFCAPPTAYRLMVKQPLKNYSIQARHCIGAGEPLNPELLDWWKEGTGLMLYEGFGQTETTFLCGTYPCVNIRPGSMGKAAPGIDIEDDEKRTKSVHQGEFYLTGDRAIMDEDRYIWFVGRADDVILTAGYRVGPFEVESALIEHPSVIESAAVSSPDKDRGEVVKAFIVLGASYQDADKEKLTKELQDHVKSVTAPYKYPRKIEFVTQLPKTVSGKIRRVELRNKEWNRPIDHKEADV</sequence>
<gene>
    <name evidence="9" type="ORF">KUTeg_004449</name>
</gene>
<dbReference type="SUPFAM" id="SSF56801">
    <property type="entry name" value="Acetyl-CoA synthetase-like"/>
    <property type="match status" value="1"/>
</dbReference>
<dbReference type="Pfam" id="PF13193">
    <property type="entry name" value="AMP-binding_C"/>
    <property type="match status" value="1"/>
</dbReference>
<dbReference type="InterPro" id="IPR025110">
    <property type="entry name" value="AMP-bd_C"/>
</dbReference>
<dbReference type="EC" id="6.2.1.2" evidence="5"/>
<name>A0ABQ9FQ28_TEGGR</name>
<organism evidence="9 10">
    <name type="scientific">Tegillarca granosa</name>
    <name type="common">Malaysian cockle</name>
    <name type="synonym">Anadara granosa</name>
    <dbReference type="NCBI Taxonomy" id="220873"/>
    <lineage>
        <taxon>Eukaryota</taxon>
        <taxon>Metazoa</taxon>
        <taxon>Spiralia</taxon>
        <taxon>Lophotrochozoa</taxon>
        <taxon>Mollusca</taxon>
        <taxon>Bivalvia</taxon>
        <taxon>Autobranchia</taxon>
        <taxon>Pteriomorphia</taxon>
        <taxon>Arcoida</taxon>
        <taxon>Arcoidea</taxon>
        <taxon>Arcidae</taxon>
        <taxon>Tegillarca</taxon>
    </lineage>
</organism>
<evidence type="ECO:0000256" key="1">
    <source>
        <dbReference type="ARBA" id="ARBA00006432"/>
    </source>
</evidence>
<evidence type="ECO:0000256" key="2">
    <source>
        <dbReference type="ARBA" id="ARBA00022598"/>
    </source>
</evidence>
<comment type="caution">
    <text evidence="9">The sequence shown here is derived from an EMBL/GenBank/DDBJ whole genome shotgun (WGS) entry which is preliminary data.</text>
</comment>
<feature type="domain" description="AMP-binding enzyme C-terminal" evidence="8">
    <location>
        <begin position="362"/>
        <end position="442"/>
    </location>
</feature>
<evidence type="ECO:0000259" key="7">
    <source>
        <dbReference type="Pfam" id="PF00501"/>
    </source>
</evidence>
<dbReference type="EMBL" id="JARBDR010000214">
    <property type="protein sequence ID" value="KAJ8319358.1"/>
    <property type="molecule type" value="Genomic_DNA"/>
</dbReference>
<evidence type="ECO:0000313" key="9">
    <source>
        <dbReference type="EMBL" id="KAJ8319358.1"/>
    </source>
</evidence>
<protein>
    <recommendedName>
        <fullName evidence="5">medium-chain acyl-CoA ligase</fullName>
        <ecNumber evidence="5">6.2.1.2</ecNumber>
    </recommendedName>
</protein>